<dbReference type="GO" id="GO:0006913">
    <property type="term" value="P:nucleocytoplasmic transport"/>
    <property type="evidence" value="ECO:0007669"/>
    <property type="project" value="TreeGrafter"/>
</dbReference>
<evidence type="ECO:0000259" key="5">
    <source>
        <dbReference type="Pfam" id="PF14771"/>
    </source>
</evidence>
<dbReference type="Proteomes" id="UP001190700">
    <property type="component" value="Unassembled WGS sequence"/>
</dbReference>
<dbReference type="InterPro" id="IPR032675">
    <property type="entry name" value="LRR_dom_sf"/>
</dbReference>
<dbReference type="InterPro" id="IPR001611">
    <property type="entry name" value="Leu-rich_rpt"/>
</dbReference>
<dbReference type="GO" id="GO:0048471">
    <property type="term" value="C:perinuclear region of cytoplasm"/>
    <property type="evidence" value="ECO:0007669"/>
    <property type="project" value="TreeGrafter"/>
</dbReference>
<protein>
    <recommendedName>
        <fullName evidence="5">DUF4476 domain-containing protein</fullName>
    </recommendedName>
</protein>
<dbReference type="GO" id="GO:0005930">
    <property type="term" value="C:axoneme"/>
    <property type="evidence" value="ECO:0007669"/>
    <property type="project" value="UniProtKB-SubCell"/>
</dbReference>
<sequence length="731" mass="80533">IPPIYAGLQLEYLKEDLRGDRSGREVYIEECRKQGIVPQSRVLEQIGLPEACFANLLLGHKGGIAVAKCLEQNSITQSLIMSGSGLTPRGTLPVVAALGCNTTLTRIDLSKNILDVAAMETLANAVDPSRHPCQAVQEIVLDRCTLEDRGVCMLMKAMGRHQKLLTLVMSGNAISDSSCHAIGNMLTTNTTLTHLDLSWNNIKANGSMALAQGLTHNKTLLQMNLAWNGLETHGGVAMGQMMHVNCGLTMLDLSATRVTPEAIMVLSEGIKQNTTLLNLQLNDNPLGYDGGRHLMQALQENDVLEVLGLQGVSFSKGTAAGLANFNSNNPDGEYTLNLADPVQRAVAAQLCALETKHPGSWRRFQLNGRSMQFSGQGSMSFASLDFPTSLPTSGSFDLLFKANLGAPADEHVIDKEDLDNMLGQLANPRGSDFHRLDLVRMFAAGHHFTCAQAAQLLSTFGFGDEKVHAALYMFARVVDVQHLAGMLAGFTVRERKGVLRLLGVYRFFNSLNPTGHYCLNLAVEAERMIATKLCDLGSRDGHHKNWRNVKYEQRIAPVLNTGFTDWLIGLPEHGKLAVDYTSYHRPPPKTTPMSSLEWHAFLGMQHSDRESGTPLEDQVMQLKGEVIHLNVTCDQVIQLLGRFKESDDRVEVVVTFFNRIVDMDNFYRVLYALNVLEQGCIVTRLGVFNAVPNLLHCSLHFCLDCSNPEHQDMAKQLVRKAVDSRSKDRSF</sequence>
<gene>
    <name evidence="6" type="ORF">CYMTET_15393</name>
</gene>
<evidence type="ECO:0000256" key="4">
    <source>
        <dbReference type="ARBA" id="ARBA00022737"/>
    </source>
</evidence>
<keyword evidence="2" id="KW-0343">GTPase activation</keyword>
<dbReference type="EMBL" id="LGRX02006502">
    <property type="protein sequence ID" value="KAK3276539.1"/>
    <property type="molecule type" value="Genomic_DNA"/>
</dbReference>
<dbReference type="PANTHER" id="PTHR24113">
    <property type="entry name" value="RAN GTPASE-ACTIVATING PROTEIN 1"/>
    <property type="match status" value="1"/>
</dbReference>
<feature type="domain" description="DUF4476" evidence="5">
    <location>
        <begin position="415"/>
        <end position="494"/>
    </location>
</feature>
<accession>A0AAE0GE48</accession>
<evidence type="ECO:0000256" key="2">
    <source>
        <dbReference type="ARBA" id="ARBA00022468"/>
    </source>
</evidence>
<dbReference type="InterPro" id="IPR027038">
    <property type="entry name" value="RanGap"/>
</dbReference>
<dbReference type="GO" id="GO:0005829">
    <property type="term" value="C:cytosol"/>
    <property type="evidence" value="ECO:0007669"/>
    <property type="project" value="TreeGrafter"/>
</dbReference>
<dbReference type="GO" id="GO:0005634">
    <property type="term" value="C:nucleus"/>
    <property type="evidence" value="ECO:0007669"/>
    <property type="project" value="TreeGrafter"/>
</dbReference>
<dbReference type="GO" id="GO:0005096">
    <property type="term" value="F:GTPase activator activity"/>
    <property type="evidence" value="ECO:0007669"/>
    <property type="project" value="UniProtKB-KW"/>
</dbReference>
<keyword evidence="4" id="KW-0677">Repeat</keyword>
<reference evidence="6 7" key="1">
    <citation type="journal article" date="2015" name="Genome Biol. Evol.">
        <title>Comparative Genomics of a Bacterivorous Green Alga Reveals Evolutionary Causalities and Consequences of Phago-Mixotrophic Mode of Nutrition.</title>
        <authorList>
            <person name="Burns J.A."/>
            <person name="Paasch A."/>
            <person name="Narechania A."/>
            <person name="Kim E."/>
        </authorList>
    </citation>
    <scope>NUCLEOTIDE SEQUENCE [LARGE SCALE GENOMIC DNA]</scope>
    <source>
        <strain evidence="6 7">PLY_AMNH</strain>
    </source>
</reference>
<evidence type="ECO:0000313" key="6">
    <source>
        <dbReference type="EMBL" id="KAK3276539.1"/>
    </source>
</evidence>
<comment type="caution">
    <text evidence="6">The sequence shown here is derived from an EMBL/GenBank/DDBJ whole genome shotgun (WGS) entry which is preliminary data.</text>
</comment>
<feature type="domain" description="DUF4476" evidence="5">
    <location>
        <begin position="628"/>
        <end position="670"/>
    </location>
</feature>
<dbReference type="SUPFAM" id="SSF52047">
    <property type="entry name" value="RNI-like"/>
    <property type="match status" value="1"/>
</dbReference>
<dbReference type="PANTHER" id="PTHR24113:SF12">
    <property type="entry name" value="RAN GTPASE-ACTIVATING PROTEIN 1"/>
    <property type="match status" value="1"/>
</dbReference>
<name>A0AAE0GE48_9CHLO</name>
<dbReference type="Gene3D" id="3.80.10.10">
    <property type="entry name" value="Ribonuclease Inhibitor"/>
    <property type="match status" value="3"/>
</dbReference>
<proteinExistence type="predicted"/>
<dbReference type="Pfam" id="PF13516">
    <property type="entry name" value="LRR_6"/>
    <property type="match status" value="2"/>
</dbReference>
<comment type="subcellular location">
    <subcellularLocation>
        <location evidence="1">Cytoplasm</location>
        <location evidence="1">Cytoskeleton</location>
        <location evidence="1">Cilium axoneme</location>
    </subcellularLocation>
</comment>
<dbReference type="Pfam" id="PF14771">
    <property type="entry name" value="DUF4476"/>
    <property type="match status" value="2"/>
</dbReference>
<dbReference type="AlphaFoldDB" id="A0AAE0GE48"/>
<evidence type="ECO:0000256" key="1">
    <source>
        <dbReference type="ARBA" id="ARBA00004430"/>
    </source>
</evidence>
<keyword evidence="3" id="KW-0433">Leucine-rich repeat</keyword>
<keyword evidence="7" id="KW-1185">Reference proteome</keyword>
<dbReference type="InterPro" id="IPR028011">
    <property type="entry name" value="DUF4476"/>
</dbReference>
<dbReference type="SMART" id="SM00368">
    <property type="entry name" value="LRR_RI"/>
    <property type="match status" value="6"/>
</dbReference>
<evidence type="ECO:0000256" key="3">
    <source>
        <dbReference type="ARBA" id="ARBA00022614"/>
    </source>
</evidence>
<organism evidence="6 7">
    <name type="scientific">Cymbomonas tetramitiformis</name>
    <dbReference type="NCBI Taxonomy" id="36881"/>
    <lineage>
        <taxon>Eukaryota</taxon>
        <taxon>Viridiplantae</taxon>
        <taxon>Chlorophyta</taxon>
        <taxon>Pyramimonadophyceae</taxon>
        <taxon>Pyramimonadales</taxon>
        <taxon>Pyramimonadaceae</taxon>
        <taxon>Cymbomonas</taxon>
    </lineage>
</organism>
<feature type="non-terminal residue" evidence="6">
    <location>
        <position position="1"/>
    </location>
</feature>
<dbReference type="GO" id="GO:0031267">
    <property type="term" value="F:small GTPase binding"/>
    <property type="evidence" value="ECO:0007669"/>
    <property type="project" value="TreeGrafter"/>
</dbReference>
<evidence type="ECO:0000313" key="7">
    <source>
        <dbReference type="Proteomes" id="UP001190700"/>
    </source>
</evidence>